<dbReference type="NCBIfam" id="NF004160">
    <property type="entry name" value="PRK05627.1-3"/>
    <property type="match status" value="1"/>
</dbReference>
<dbReference type="InterPro" id="IPR015865">
    <property type="entry name" value="Riboflavin_kinase_bac/euk"/>
</dbReference>
<dbReference type="InterPro" id="IPR023465">
    <property type="entry name" value="Riboflavin_kinase_dom_sf"/>
</dbReference>
<dbReference type="Gene3D" id="3.40.50.620">
    <property type="entry name" value="HUPs"/>
    <property type="match status" value="1"/>
</dbReference>
<dbReference type="GO" id="GO:0006747">
    <property type="term" value="P:FAD biosynthetic process"/>
    <property type="evidence" value="ECO:0007669"/>
    <property type="project" value="UniProtKB-UniRule"/>
</dbReference>
<comment type="function">
    <text evidence="1">Catalyzes the phosphorylation of riboflavin to FMN followed by the adenylation of FMN to FAD.</text>
</comment>
<dbReference type="NCBIfam" id="NF004162">
    <property type="entry name" value="PRK05627.1-5"/>
    <property type="match status" value="1"/>
</dbReference>
<dbReference type="Pfam" id="PF01687">
    <property type="entry name" value="Flavokinase"/>
    <property type="match status" value="1"/>
</dbReference>
<dbReference type="RefSeq" id="WP_049685230.1">
    <property type="nucleotide sequence ID" value="NZ_CP009170.1"/>
</dbReference>
<comment type="similarity">
    <text evidence="15">Belongs to the ribF family.</text>
</comment>
<dbReference type="UniPathway" id="UPA00276">
    <property type="reaction ID" value="UER00406"/>
</dbReference>
<evidence type="ECO:0000256" key="13">
    <source>
        <dbReference type="ARBA" id="ARBA00047880"/>
    </source>
</evidence>
<dbReference type="SUPFAM" id="SSF52374">
    <property type="entry name" value="Nucleotidylyl transferase"/>
    <property type="match status" value="1"/>
</dbReference>
<sequence length="316" mass="36518">MQVIDETNILQFDDYKGIALGNFDGIHLGHQELIKRAISLSQSHNLKSAVFTFKQHTLEILSPNQKPELIMSQQKKLEVLKQFSLDYGIFFNFSREFSQLTPEEFVKKVLVEKLKAKIIVVGYNYRFGYKALGNMESLQKYSKVYYFEVHVVPPVTLEGVVVSSSYIRQLIKSGEIERANKFLGRFFSLEGEVVHGREVGRKLGFPTANLQIKDNIVLPKTGVYVTRVKVMDKLYLGVTNIGFKPTFEGKDVSIESYLLDCNENLYGKHIEVEFVKRIRDEIKFDSIGDLKKQVFKDINYAKKFKNILQEKLYMIK</sequence>
<dbReference type="HOGENOM" id="CLU_048437_0_2_9"/>
<dbReference type="InterPro" id="IPR014729">
    <property type="entry name" value="Rossmann-like_a/b/a_fold"/>
</dbReference>
<reference evidence="18" key="1">
    <citation type="journal article" date="2015" name="Genome Announc.">
        <title>Whole-Genome Sequences of 80 Environmental and Clinical Isolates of Burkholderia pseudomallei.</title>
        <authorList>
            <person name="Johnson S.L."/>
            <person name="Baker A.L."/>
            <person name="Chain P.S."/>
            <person name="Currie B.J."/>
            <person name="Daligault H.E."/>
            <person name="Davenport K.W."/>
            <person name="Davis C.B."/>
            <person name="Inglis T.J."/>
            <person name="Kaestli M."/>
            <person name="Koren S."/>
            <person name="Mayo M."/>
            <person name="Merritt A.J."/>
            <person name="Price E.P."/>
            <person name="Sarovich D.S."/>
            <person name="Warner J."/>
            <person name="Rosovitz M.J."/>
        </authorList>
    </citation>
    <scope>NUCLEOTIDE SEQUENCE [LARGE SCALE GENOMIC DNA]</scope>
    <source>
        <strain evidence="18">DSM 2030</strain>
    </source>
</reference>
<dbReference type="PIRSF" id="PIRSF004491">
    <property type="entry name" value="FAD_Synth"/>
    <property type="match status" value="1"/>
</dbReference>
<dbReference type="InterPro" id="IPR002606">
    <property type="entry name" value="Riboflavin_kinase_bac"/>
</dbReference>
<dbReference type="FunFam" id="3.40.50.620:FF:000021">
    <property type="entry name" value="Riboflavin biosynthesis protein"/>
    <property type="match status" value="1"/>
</dbReference>
<feature type="domain" description="Riboflavin kinase" evidence="16">
    <location>
        <begin position="182"/>
        <end position="306"/>
    </location>
</feature>
<evidence type="ECO:0000256" key="9">
    <source>
        <dbReference type="ARBA" id="ARBA00022777"/>
    </source>
</evidence>
<dbReference type="AlphaFoldDB" id="A0A097ARP7"/>
<dbReference type="STRING" id="2325.TKV_c13060"/>
<name>A0A097ARP7_THEKI</name>
<keyword evidence="8 15" id="KW-0547">Nucleotide-binding</keyword>
<accession>A0A097ARP7</accession>
<dbReference type="OrthoDB" id="9803667at2"/>
<organism evidence="17 18">
    <name type="scientific">Thermoanaerobacter kivui</name>
    <name type="common">Acetogenium kivui</name>
    <dbReference type="NCBI Taxonomy" id="2325"/>
    <lineage>
        <taxon>Bacteria</taxon>
        <taxon>Bacillati</taxon>
        <taxon>Bacillota</taxon>
        <taxon>Clostridia</taxon>
        <taxon>Thermoanaerobacterales</taxon>
        <taxon>Thermoanaerobacteraceae</taxon>
        <taxon>Thermoanaerobacter</taxon>
    </lineage>
</organism>
<evidence type="ECO:0000256" key="8">
    <source>
        <dbReference type="ARBA" id="ARBA00022741"/>
    </source>
</evidence>
<keyword evidence="5 15" id="KW-0288">FMN</keyword>
<dbReference type="GO" id="GO:0009231">
    <property type="term" value="P:riboflavin biosynthetic process"/>
    <property type="evidence" value="ECO:0007669"/>
    <property type="project" value="InterPro"/>
</dbReference>
<evidence type="ECO:0000313" key="18">
    <source>
        <dbReference type="Proteomes" id="UP000029669"/>
    </source>
</evidence>
<dbReference type="GO" id="GO:0005524">
    <property type="term" value="F:ATP binding"/>
    <property type="evidence" value="ECO:0007669"/>
    <property type="project" value="UniProtKB-UniRule"/>
</dbReference>
<dbReference type="InterPro" id="IPR015864">
    <property type="entry name" value="FAD_synthase"/>
</dbReference>
<dbReference type="EC" id="2.7.7.2" evidence="15"/>
<evidence type="ECO:0000259" key="16">
    <source>
        <dbReference type="SMART" id="SM00904"/>
    </source>
</evidence>
<keyword evidence="6 15" id="KW-0808">Transferase</keyword>
<keyword evidence="9 15" id="KW-0418">Kinase</keyword>
<keyword evidence="18" id="KW-1185">Reference proteome</keyword>
<evidence type="ECO:0000256" key="3">
    <source>
        <dbReference type="ARBA" id="ARBA00005201"/>
    </source>
</evidence>
<dbReference type="PANTHER" id="PTHR22749">
    <property type="entry name" value="RIBOFLAVIN KINASE/FMN ADENYLYLTRANSFERASE"/>
    <property type="match status" value="1"/>
</dbReference>
<gene>
    <name evidence="17" type="primary">ribF</name>
    <name evidence="17" type="ORF">TKV_c13060</name>
</gene>
<proteinExistence type="inferred from homology"/>
<dbReference type="eggNOG" id="COG0196">
    <property type="taxonomic scope" value="Bacteria"/>
</dbReference>
<comment type="catalytic activity">
    <reaction evidence="13 15">
        <text>riboflavin + ATP = FMN + ADP + H(+)</text>
        <dbReference type="Rhea" id="RHEA:14357"/>
        <dbReference type="ChEBI" id="CHEBI:15378"/>
        <dbReference type="ChEBI" id="CHEBI:30616"/>
        <dbReference type="ChEBI" id="CHEBI:57986"/>
        <dbReference type="ChEBI" id="CHEBI:58210"/>
        <dbReference type="ChEBI" id="CHEBI:456216"/>
        <dbReference type="EC" id="2.7.1.26"/>
    </reaction>
</comment>
<comment type="catalytic activity">
    <reaction evidence="14 15">
        <text>FMN + ATP + H(+) = FAD + diphosphate</text>
        <dbReference type="Rhea" id="RHEA:17237"/>
        <dbReference type="ChEBI" id="CHEBI:15378"/>
        <dbReference type="ChEBI" id="CHEBI:30616"/>
        <dbReference type="ChEBI" id="CHEBI:33019"/>
        <dbReference type="ChEBI" id="CHEBI:57692"/>
        <dbReference type="ChEBI" id="CHEBI:58210"/>
        <dbReference type="EC" id="2.7.7.2"/>
    </reaction>
</comment>
<evidence type="ECO:0000256" key="1">
    <source>
        <dbReference type="ARBA" id="ARBA00002121"/>
    </source>
</evidence>
<dbReference type="Gene3D" id="2.40.30.30">
    <property type="entry name" value="Riboflavin kinase-like"/>
    <property type="match status" value="1"/>
</dbReference>
<evidence type="ECO:0000313" key="17">
    <source>
        <dbReference type="EMBL" id="AIS52477.1"/>
    </source>
</evidence>
<keyword evidence="4 15" id="KW-0285">Flavoprotein</keyword>
<evidence type="ECO:0000256" key="7">
    <source>
        <dbReference type="ARBA" id="ARBA00022695"/>
    </source>
</evidence>
<evidence type="ECO:0000256" key="6">
    <source>
        <dbReference type="ARBA" id="ARBA00022679"/>
    </source>
</evidence>
<dbReference type="CDD" id="cd02064">
    <property type="entry name" value="FAD_synthetase_N"/>
    <property type="match status" value="1"/>
</dbReference>
<dbReference type="FunFam" id="2.40.30.30:FF:000003">
    <property type="entry name" value="Riboflavin biosynthesis protein"/>
    <property type="match status" value="1"/>
</dbReference>
<dbReference type="GO" id="GO:0003919">
    <property type="term" value="F:FMN adenylyltransferase activity"/>
    <property type="evidence" value="ECO:0007669"/>
    <property type="project" value="UniProtKB-UniRule"/>
</dbReference>
<keyword evidence="7 15" id="KW-0548">Nucleotidyltransferase</keyword>
<dbReference type="SUPFAM" id="SSF82114">
    <property type="entry name" value="Riboflavin kinase-like"/>
    <property type="match status" value="1"/>
</dbReference>
<evidence type="ECO:0000256" key="12">
    <source>
        <dbReference type="ARBA" id="ARBA00023268"/>
    </source>
</evidence>
<dbReference type="PANTHER" id="PTHR22749:SF6">
    <property type="entry name" value="RIBOFLAVIN KINASE"/>
    <property type="match status" value="1"/>
</dbReference>
<evidence type="ECO:0000256" key="11">
    <source>
        <dbReference type="ARBA" id="ARBA00022840"/>
    </source>
</evidence>
<dbReference type="GO" id="GO:0008531">
    <property type="term" value="F:riboflavin kinase activity"/>
    <property type="evidence" value="ECO:0007669"/>
    <property type="project" value="UniProtKB-UniRule"/>
</dbReference>
<keyword evidence="12" id="KW-0511">Multifunctional enzyme</keyword>
<dbReference type="SMART" id="SM00904">
    <property type="entry name" value="Flavokinase"/>
    <property type="match status" value="1"/>
</dbReference>
<dbReference type="UniPathway" id="UPA00277">
    <property type="reaction ID" value="UER00407"/>
</dbReference>
<evidence type="ECO:0000256" key="5">
    <source>
        <dbReference type="ARBA" id="ARBA00022643"/>
    </source>
</evidence>
<dbReference type="Pfam" id="PF06574">
    <property type="entry name" value="FAD_syn"/>
    <property type="match status" value="1"/>
</dbReference>
<evidence type="ECO:0000256" key="15">
    <source>
        <dbReference type="PIRNR" id="PIRNR004491"/>
    </source>
</evidence>
<protein>
    <recommendedName>
        <fullName evidence="15">Riboflavin biosynthesis protein</fullName>
    </recommendedName>
    <domain>
        <recommendedName>
            <fullName evidence="15">Riboflavin kinase</fullName>
            <ecNumber evidence="15">2.7.1.26</ecNumber>
        </recommendedName>
        <alternativeName>
            <fullName evidence="15">Flavokinase</fullName>
        </alternativeName>
    </domain>
    <domain>
        <recommendedName>
            <fullName evidence="15">FMN adenylyltransferase</fullName>
            <ecNumber evidence="15">2.7.7.2</ecNumber>
        </recommendedName>
        <alternativeName>
            <fullName evidence="15">FAD pyrophosphorylase</fullName>
        </alternativeName>
        <alternativeName>
            <fullName evidence="15">FAD synthase</fullName>
        </alternativeName>
    </domain>
</protein>
<comment type="pathway">
    <text evidence="3 15">Cofactor biosynthesis; FMN biosynthesis; FMN from riboflavin (ATP route): step 1/1.</text>
</comment>
<dbReference type="KEGG" id="tki:TKV_c13060"/>
<evidence type="ECO:0000256" key="14">
    <source>
        <dbReference type="ARBA" id="ARBA00049494"/>
    </source>
</evidence>
<dbReference type="InterPro" id="IPR023468">
    <property type="entry name" value="Riboflavin_kinase"/>
</dbReference>
<keyword evidence="10 15" id="KW-0274">FAD</keyword>
<dbReference type="EMBL" id="CP009170">
    <property type="protein sequence ID" value="AIS52477.1"/>
    <property type="molecule type" value="Genomic_DNA"/>
</dbReference>
<dbReference type="EC" id="2.7.1.26" evidence="15"/>
<comment type="pathway">
    <text evidence="2 15">Cofactor biosynthesis; FAD biosynthesis; FAD from FMN: step 1/1.</text>
</comment>
<evidence type="ECO:0000256" key="10">
    <source>
        <dbReference type="ARBA" id="ARBA00022827"/>
    </source>
</evidence>
<evidence type="ECO:0000256" key="4">
    <source>
        <dbReference type="ARBA" id="ARBA00022630"/>
    </source>
</evidence>
<dbReference type="Proteomes" id="UP000029669">
    <property type="component" value="Chromosome"/>
</dbReference>
<dbReference type="GO" id="GO:0009398">
    <property type="term" value="P:FMN biosynthetic process"/>
    <property type="evidence" value="ECO:0007669"/>
    <property type="project" value="UniProtKB-UniRule"/>
</dbReference>
<keyword evidence="11 15" id="KW-0067">ATP-binding</keyword>
<dbReference type="NCBIfam" id="TIGR00083">
    <property type="entry name" value="ribF"/>
    <property type="match status" value="1"/>
</dbReference>
<evidence type="ECO:0000256" key="2">
    <source>
        <dbReference type="ARBA" id="ARBA00004726"/>
    </source>
</evidence>